<dbReference type="InterPro" id="IPR029052">
    <property type="entry name" value="Metallo-depent_PP-like"/>
</dbReference>
<dbReference type="Proteomes" id="UP000004191">
    <property type="component" value="Unassembled WGS sequence"/>
</dbReference>
<dbReference type="eggNOG" id="COG1408">
    <property type="taxonomic scope" value="Bacteria"/>
</dbReference>
<keyword evidence="3" id="KW-1133">Transmembrane helix</keyword>
<dbReference type="PANTHER" id="PTHR31302">
    <property type="entry name" value="TRANSMEMBRANE PROTEIN WITH METALLOPHOSPHOESTERASE DOMAIN-RELATED"/>
    <property type="match status" value="1"/>
</dbReference>
<sequence>MDKIILGIFLFLIIFIIYIFYDNAHPKKEVLKIKKKMPESIDKLRILQISDLHNQKFGENQERLLNLIDDNYDLIFITGDLIDRRYTNITEAMNLVNNLKCENIFYIKGNHEKGAKDYPILEKELLNSGIKVLDNKNFSFRDINICGVDDPAEYITLSKKKDINEYKVLEENIKTLLEQSDSKFNILLSHRPEYFDLYVKYNIDLVFSGHSHGGQVRIFGKGLYSASQGFFGKYDGGVYKKGNTTMVNSRGLGNNFPFAKRIFNTPQIIEIILENEKSSL</sequence>
<keyword evidence="1" id="KW-0479">Metal-binding</keyword>
<dbReference type="Gene3D" id="3.60.21.10">
    <property type="match status" value="1"/>
</dbReference>
<gene>
    <name evidence="5" type="ORF">HMPREF9709_00359</name>
</gene>
<dbReference type="GeneID" id="96998370"/>
<keyword evidence="2" id="KW-0378">Hydrolase</keyword>
<dbReference type="SUPFAM" id="SSF56300">
    <property type="entry name" value="Metallo-dependent phosphatases"/>
    <property type="match status" value="1"/>
</dbReference>
<evidence type="ECO:0000313" key="6">
    <source>
        <dbReference type="Proteomes" id="UP000004191"/>
    </source>
</evidence>
<protein>
    <recommendedName>
        <fullName evidence="4">Calcineurin-like phosphoesterase domain-containing protein</fullName>
    </recommendedName>
</protein>
<dbReference type="InterPro" id="IPR004843">
    <property type="entry name" value="Calcineurin-like_PHP"/>
</dbReference>
<dbReference type="STRING" id="883114.HMPREF9709_00359"/>
<evidence type="ECO:0000259" key="4">
    <source>
        <dbReference type="Pfam" id="PF00149"/>
    </source>
</evidence>
<feature type="transmembrane region" description="Helical" evidence="3">
    <location>
        <begin position="6"/>
        <end position="24"/>
    </location>
</feature>
<dbReference type="GO" id="GO:0008758">
    <property type="term" value="F:UDP-2,3-diacylglucosamine hydrolase activity"/>
    <property type="evidence" value="ECO:0007669"/>
    <property type="project" value="TreeGrafter"/>
</dbReference>
<keyword evidence="3" id="KW-0812">Transmembrane</keyword>
<dbReference type="HOGENOM" id="CLU_025443_1_0_9"/>
<comment type="caution">
    <text evidence="5">The sequence shown here is derived from an EMBL/GenBank/DDBJ whole genome shotgun (WGS) entry which is preliminary data.</text>
</comment>
<keyword evidence="6" id="KW-1185">Reference proteome</keyword>
<reference evidence="5 6" key="1">
    <citation type="submission" date="2012-01" db="EMBL/GenBank/DDBJ databases">
        <title>The Genome Sequence of Helcococcus kunzii ATCC 51366.</title>
        <authorList>
            <consortium name="The Broad Institute Genome Sequencing Platform"/>
            <person name="Earl A."/>
            <person name="Ward D."/>
            <person name="Feldgarden M."/>
            <person name="Gevers D."/>
            <person name="Huys G."/>
            <person name="Young S.K."/>
            <person name="Zeng Q."/>
            <person name="Gargeya S."/>
            <person name="Fitzgerald M."/>
            <person name="Haas B."/>
            <person name="Abouelleil A."/>
            <person name="Alvarado L."/>
            <person name="Arachchi H.M."/>
            <person name="Berlin A."/>
            <person name="Chapman S.B."/>
            <person name="Gearin G."/>
            <person name="Goldberg J."/>
            <person name="Griggs A."/>
            <person name="Gujja S."/>
            <person name="Hansen M."/>
            <person name="Heiman D."/>
            <person name="Howarth C."/>
            <person name="Larimer J."/>
            <person name="Lui A."/>
            <person name="MacDonald P.J.P."/>
            <person name="McCowen C."/>
            <person name="Montmayeur A."/>
            <person name="Murphy C."/>
            <person name="Neiman D."/>
            <person name="Pearson M."/>
            <person name="Priest M."/>
            <person name="Roberts A."/>
            <person name="Saif S."/>
            <person name="Shea T."/>
            <person name="Sisk P."/>
            <person name="Stolte C."/>
            <person name="Sykes S."/>
            <person name="Wortman J."/>
            <person name="Nusbaum C."/>
            <person name="Birren B."/>
        </authorList>
    </citation>
    <scope>NUCLEOTIDE SEQUENCE [LARGE SCALE GENOMIC DNA]</scope>
    <source>
        <strain evidence="5 6">ATCC 51366</strain>
    </source>
</reference>
<organism evidence="5 6">
    <name type="scientific">Helcococcus kunzii ATCC 51366</name>
    <dbReference type="NCBI Taxonomy" id="883114"/>
    <lineage>
        <taxon>Bacteria</taxon>
        <taxon>Bacillati</taxon>
        <taxon>Bacillota</taxon>
        <taxon>Tissierellia</taxon>
        <taxon>Tissierellales</taxon>
        <taxon>Peptoniphilaceae</taxon>
        <taxon>Helcococcus</taxon>
    </lineage>
</organism>
<dbReference type="PANTHER" id="PTHR31302:SF31">
    <property type="entry name" value="PHOSPHODIESTERASE YAEI"/>
    <property type="match status" value="1"/>
</dbReference>
<feature type="domain" description="Calcineurin-like phosphoesterase" evidence="4">
    <location>
        <begin position="44"/>
        <end position="213"/>
    </location>
</feature>
<dbReference type="GO" id="GO:0016020">
    <property type="term" value="C:membrane"/>
    <property type="evidence" value="ECO:0007669"/>
    <property type="project" value="GOC"/>
</dbReference>
<proteinExistence type="predicted"/>
<dbReference type="InterPro" id="IPR051158">
    <property type="entry name" value="Metallophosphoesterase_sf"/>
</dbReference>
<dbReference type="EMBL" id="AGEI01000011">
    <property type="protein sequence ID" value="EHR35668.1"/>
    <property type="molecule type" value="Genomic_DNA"/>
</dbReference>
<dbReference type="AlphaFoldDB" id="H3NLZ8"/>
<evidence type="ECO:0000256" key="2">
    <source>
        <dbReference type="ARBA" id="ARBA00022801"/>
    </source>
</evidence>
<evidence type="ECO:0000313" key="5">
    <source>
        <dbReference type="EMBL" id="EHR35668.1"/>
    </source>
</evidence>
<evidence type="ECO:0000256" key="3">
    <source>
        <dbReference type="SAM" id="Phobius"/>
    </source>
</evidence>
<evidence type="ECO:0000256" key="1">
    <source>
        <dbReference type="ARBA" id="ARBA00022723"/>
    </source>
</evidence>
<accession>H3NLZ8</accession>
<dbReference type="Pfam" id="PF00149">
    <property type="entry name" value="Metallophos"/>
    <property type="match status" value="1"/>
</dbReference>
<keyword evidence="3" id="KW-0472">Membrane</keyword>
<dbReference type="GO" id="GO:0009245">
    <property type="term" value="P:lipid A biosynthetic process"/>
    <property type="evidence" value="ECO:0007669"/>
    <property type="project" value="TreeGrafter"/>
</dbReference>
<dbReference type="GO" id="GO:0046872">
    <property type="term" value="F:metal ion binding"/>
    <property type="evidence" value="ECO:0007669"/>
    <property type="project" value="UniProtKB-KW"/>
</dbReference>
<name>H3NLZ8_9FIRM</name>
<dbReference type="RefSeq" id="WP_005397384.1">
    <property type="nucleotide sequence ID" value="NZ_JH601088.1"/>
</dbReference>
<dbReference type="OrthoDB" id="9780884at2"/>